<reference evidence="7" key="2">
    <citation type="submission" date="2023-05" db="EMBL/GenBank/DDBJ databases">
        <authorList>
            <consortium name="Lawrence Berkeley National Laboratory"/>
            <person name="Steindorff A."/>
            <person name="Hensen N."/>
            <person name="Bonometti L."/>
            <person name="Westerberg I."/>
            <person name="Brannstrom I.O."/>
            <person name="Guillou S."/>
            <person name="Cros-Aarteil S."/>
            <person name="Calhoun S."/>
            <person name="Haridas S."/>
            <person name="Kuo A."/>
            <person name="Mondo S."/>
            <person name="Pangilinan J."/>
            <person name="Riley R."/>
            <person name="Labutti K."/>
            <person name="Andreopoulos B."/>
            <person name="Lipzen A."/>
            <person name="Chen C."/>
            <person name="Yanf M."/>
            <person name="Daum C."/>
            <person name="Ng V."/>
            <person name="Clum A."/>
            <person name="Ohm R."/>
            <person name="Martin F."/>
            <person name="Silar P."/>
            <person name="Natvig D."/>
            <person name="Lalanne C."/>
            <person name="Gautier V."/>
            <person name="Ament-Velasquez S.L."/>
            <person name="Kruys A."/>
            <person name="Hutchinson M.I."/>
            <person name="Powell A.J."/>
            <person name="Barry K."/>
            <person name="Miller A.N."/>
            <person name="Grigoriev I.V."/>
            <person name="Debuchy R."/>
            <person name="Gladieux P."/>
            <person name="Thoren M.H."/>
            <person name="Johannesson H."/>
        </authorList>
    </citation>
    <scope>NUCLEOTIDE SEQUENCE</scope>
    <source>
        <strain evidence="7">CBS 538.74</strain>
    </source>
</reference>
<sequence length="118" mass="12656">PLSFKDTILAARQGATLYTIQLGLNLAWMPLFYGLNQPILATVDAAALLGVNSYLAWLWGTKVDSLSGWLLAPYVAWLGFATYLSFGTGYLNDWDLSPMLGGGGRGRAEGAAEGKKKV</sequence>
<comment type="subcellular location">
    <subcellularLocation>
        <location evidence="1">Membrane</location>
        <topology evidence="1">Multi-pass membrane protein</topology>
    </subcellularLocation>
</comment>
<keyword evidence="4 6" id="KW-1133">Transmembrane helix</keyword>
<name>A0AAN6VSS7_9PEZI</name>
<evidence type="ECO:0000256" key="5">
    <source>
        <dbReference type="ARBA" id="ARBA00023136"/>
    </source>
</evidence>
<dbReference type="AlphaFoldDB" id="A0AAN6VSS7"/>
<evidence type="ECO:0000256" key="6">
    <source>
        <dbReference type="SAM" id="Phobius"/>
    </source>
</evidence>
<feature type="transmembrane region" description="Helical" evidence="6">
    <location>
        <begin position="71"/>
        <end position="91"/>
    </location>
</feature>
<evidence type="ECO:0000313" key="7">
    <source>
        <dbReference type="EMBL" id="KAK4156974.1"/>
    </source>
</evidence>
<feature type="transmembrane region" description="Helical" evidence="6">
    <location>
        <begin position="39"/>
        <end position="59"/>
    </location>
</feature>
<dbReference type="InterPro" id="IPR038330">
    <property type="entry name" value="TspO/MBR-related_sf"/>
</dbReference>
<protein>
    <submittedName>
        <fullName evidence="7">TspO/MBR family-domain-containing protein</fullName>
    </submittedName>
</protein>
<dbReference type="InterPro" id="IPR004307">
    <property type="entry name" value="TspO_MBR"/>
</dbReference>
<evidence type="ECO:0000313" key="8">
    <source>
        <dbReference type="Proteomes" id="UP001302745"/>
    </source>
</evidence>
<keyword evidence="3 6" id="KW-0812">Transmembrane</keyword>
<dbReference type="PANTHER" id="PTHR10057">
    <property type="entry name" value="PERIPHERAL-TYPE BENZODIAZEPINE RECEPTOR"/>
    <property type="match status" value="1"/>
</dbReference>
<dbReference type="FunFam" id="1.20.1260.100:FF:000001">
    <property type="entry name" value="translocator protein 2"/>
    <property type="match status" value="1"/>
</dbReference>
<evidence type="ECO:0000256" key="3">
    <source>
        <dbReference type="ARBA" id="ARBA00022692"/>
    </source>
</evidence>
<reference evidence="7" key="1">
    <citation type="journal article" date="2023" name="Mol. Phylogenet. Evol.">
        <title>Genome-scale phylogeny and comparative genomics of the fungal order Sordariales.</title>
        <authorList>
            <person name="Hensen N."/>
            <person name="Bonometti L."/>
            <person name="Westerberg I."/>
            <person name="Brannstrom I.O."/>
            <person name="Guillou S."/>
            <person name="Cros-Aarteil S."/>
            <person name="Calhoun S."/>
            <person name="Haridas S."/>
            <person name="Kuo A."/>
            <person name="Mondo S."/>
            <person name="Pangilinan J."/>
            <person name="Riley R."/>
            <person name="LaButti K."/>
            <person name="Andreopoulos B."/>
            <person name="Lipzen A."/>
            <person name="Chen C."/>
            <person name="Yan M."/>
            <person name="Daum C."/>
            <person name="Ng V."/>
            <person name="Clum A."/>
            <person name="Steindorff A."/>
            <person name="Ohm R.A."/>
            <person name="Martin F."/>
            <person name="Silar P."/>
            <person name="Natvig D.O."/>
            <person name="Lalanne C."/>
            <person name="Gautier V."/>
            <person name="Ament-Velasquez S.L."/>
            <person name="Kruys A."/>
            <person name="Hutchinson M.I."/>
            <person name="Powell A.J."/>
            <person name="Barry K."/>
            <person name="Miller A.N."/>
            <person name="Grigoriev I.V."/>
            <person name="Debuchy R."/>
            <person name="Gladieux P."/>
            <person name="Hiltunen Thoren M."/>
            <person name="Johannesson H."/>
        </authorList>
    </citation>
    <scope>NUCLEOTIDE SEQUENCE</scope>
    <source>
        <strain evidence="7">CBS 538.74</strain>
    </source>
</reference>
<proteinExistence type="inferred from homology"/>
<comment type="caution">
    <text evidence="7">The sequence shown here is derived from an EMBL/GenBank/DDBJ whole genome shotgun (WGS) entry which is preliminary data.</text>
</comment>
<keyword evidence="8" id="KW-1185">Reference proteome</keyword>
<evidence type="ECO:0000256" key="4">
    <source>
        <dbReference type="ARBA" id="ARBA00022989"/>
    </source>
</evidence>
<feature type="non-terminal residue" evidence="7">
    <location>
        <position position="1"/>
    </location>
</feature>
<dbReference type="PANTHER" id="PTHR10057:SF0">
    <property type="entry name" value="TRANSLOCATOR PROTEIN"/>
    <property type="match status" value="1"/>
</dbReference>
<gene>
    <name evidence="7" type="ORF">C8A00DRAFT_12176</name>
</gene>
<accession>A0AAN6VSS7</accession>
<evidence type="ECO:0000256" key="2">
    <source>
        <dbReference type="ARBA" id="ARBA00007524"/>
    </source>
</evidence>
<dbReference type="CDD" id="cd15904">
    <property type="entry name" value="TSPO_MBR"/>
    <property type="match status" value="1"/>
</dbReference>
<evidence type="ECO:0000256" key="1">
    <source>
        <dbReference type="ARBA" id="ARBA00004141"/>
    </source>
</evidence>
<dbReference type="GO" id="GO:0005741">
    <property type="term" value="C:mitochondrial outer membrane"/>
    <property type="evidence" value="ECO:0007669"/>
    <property type="project" value="TreeGrafter"/>
</dbReference>
<comment type="similarity">
    <text evidence="2">Belongs to the TspO/BZRP family.</text>
</comment>
<dbReference type="Pfam" id="PF03073">
    <property type="entry name" value="TspO_MBR"/>
    <property type="match status" value="1"/>
</dbReference>
<dbReference type="EMBL" id="MU856858">
    <property type="protein sequence ID" value="KAK4156974.1"/>
    <property type="molecule type" value="Genomic_DNA"/>
</dbReference>
<keyword evidence="5 6" id="KW-0472">Membrane</keyword>
<dbReference type="Proteomes" id="UP001302745">
    <property type="component" value="Unassembled WGS sequence"/>
</dbReference>
<organism evidence="7 8">
    <name type="scientific">Chaetomidium leptoderma</name>
    <dbReference type="NCBI Taxonomy" id="669021"/>
    <lineage>
        <taxon>Eukaryota</taxon>
        <taxon>Fungi</taxon>
        <taxon>Dikarya</taxon>
        <taxon>Ascomycota</taxon>
        <taxon>Pezizomycotina</taxon>
        <taxon>Sordariomycetes</taxon>
        <taxon>Sordariomycetidae</taxon>
        <taxon>Sordariales</taxon>
        <taxon>Chaetomiaceae</taxon>
        <taxon>Chaetomidium</taxon>
    </lineage>
</organism>
<dbReference type="Gene3D" id="1.20.1260.100">
    <property type="entry name" value="TspO/MBR protein"/>
    <property type="match status" value="1"/>
</dbReference>
<dbReference type="GO" id="GO:0033013">
    <property type="term" value="P:tetrapyrrole metabolic process"/>
    <property type="evidence" value="ECO:0007669"/>
    <property type="project" value="UniProtKB-ARBA"/>
</dbReference>